<sequence>MSGISNTLSSTAANEEEDWSQLNAWDRCCRKKAKIEKERDAEELAELVNQAGPGQQLADEVKAAEGGATQQGAGGTIGTAANEEDDWSHLTPSERYSKKNAKIWQEYRDEECAELAAERGAGS</sequence>
<gene>
    <name evidence="2" type="ORF">FIBSPDRAFT_960932</name>
</gene>
<name>A0A166BUL9_9AGAM</name>
<dbReference type="EMBL" id="KV417639">
    <property type="protein sequence ID" value="KZP12992.1"/>
    <property type="molecule type" value="Genomic_DNA"/>
</dbReference>
<proteinExistence type="predicted"/>
<protein>
    <submittedName>
        <fullName evidence="2">Uncharacterized protein</fullName>
    </submittedName>
</protein>
<evidence type="ECO:0000313" key="3">
    <source>
        <dbReference type="Proteomes" id="UP000076532"/>
    </source>
</evidence>
<accession>A0A166BUL9</accession>
<dbReference type="AlphaFoldDB" id="A0A166BUL9"/>
<evidence type="ECO:0000256" key="1">
    <source>
        <dbReference type="SAM" id="MobiDB-lite"/>
    </source>
</evidence>
<keyword evidence="3" id="KW-1185">Reference proteome</keyword>
<organism evidence="2 3">
    <name type="scientific">Athelia psychrophila</name>
    <dbReference type="NCBI Taxonomy" id="1759441"/>
    <lineage>
        <taxon>Eukaryota</taxon>
        <taxon>Fungi</taxon>
        <taxon>Dikarya</taxon>
        <taxon>Basidiomycota</taxon>
        <taxon>Agaricomycotina</taxon>
        <taxon>Agaricomycetes</taxon>
        <taxon>Agaricomycetidae</taxon>
        <taxon>Atheliales</taxon>
        <taxon>Atheliaceae</taxon>
        <taxon>Athelia</taxon>
    </lineage>
</organism>
<reference evidence="2 3" key="1">
    <citation type="journal article" date="2016" name="Mol. Biol. Evol.">
        <title>Comparative Genomics of Early-Diverging Mushroom-Forming Fungi Provides Insights into the Origins of Lignocellulose Decay Capabilities.</title>
        <authorList>
            <person name="Nagy L.G."/>
            <person name="Riley R."/>
            <person name="Tritt A."/>
            <person name="Adam C."/>
            <person name="Daum C."/>
            <person name="Floudas D."/>
            <person name="Sun H."/>
            <person name="Yadav J.S."/>
            <person name="Pangilinan J."/>
            <person name="Larsson K.H."/>
            <person name="Matsuura K."/>
            <person name="Barry K."/>
            <person name="Labutti K."/>
            <person name="Kuo R."/>
            <person name="Ohm R.A."/>
            <person name="Bhattacharya S.S."/>
            <person name="Shirouzu T."/>
            <person name="Yoshinaga Y."/>
            <person name="Martin F.M."/>
            <person name="Grigoriev I.V."/>
            <person name="Hibbett D.S."/>
        </authorList>
    </citation>
    <scope>NUCLEOTIDE SEQUENCE [LARGE SCALE GENOMIC DNA]</scope>
    <source>
        <strain evidence="2 3">CBS 109695</strain>
    </source>
</reference>
<dbReference type="Proteomes" id="UP000076532">
    <property type="component" value="Unassembled WGS sequence"/>
</dbReference>
<evidence type="ECO:0000313" key="2">
    <source>
        <dbReference type="EMBL" id="KZP12992.1"/>
    </source>
</evidence>
<feature type="region of interest" description="Disordered" evidence="1">
    <location>
        <begin position="64"/>
        <end position="93"/>
    </location>
</feature>